<keyword evidence="7" id="KW-0408">Iron</keyword>
<dbReference type="InterPro" id="IPR003780">
    <property type="entry name" value="COX15/CtaA_fam"/>
</dbReference>
<feature type="transmembrane region" description="Helical" evidence="12">
    <location>
        <begin position="150"/>
        <end position="169"/>
    </location>
</feature>
<keyword evidence="8" id="KW-0350">Heme biosynthesis</keyword>
<feature type="transmembrane region" description="Helical" evidence="12">
    <location>
        <begin position="240"/>
        <end position="257"/>
    </location>
</feature>
<reference evidence="13 14" key="1">
    <citation type="submission" date="2020-08" db="EMBL/GenBank/DDBJ databases">
        <title>Genomic Encyclopedia of Type Strains, Phase IV (KMG-IV): sequencing the most valuable type-strain genomes for metagenomic binning, comparative biology and taxonomic classification.</title>
        <authorList>
            <person name="Goeker M."/>
        </authorList>
    </citation>
    <scope>NUCLEOTIDE SEQUENCE [LARGE SCALE GENOMIC DNA]</scope>
    <source>
        <strain evidence="13 14">DSM 17976</strain>
    </source>
</reference>
<sequence>MRHTNSDTNNRLFQKLALLTVVVVYVLIIIGGIVRSTGSGMGCPDWPKCFGSWVPPTEVSELPANYQEIFGAKLKGEVEFNVVKTWTEYLNRLFGVFTGLLIFATLLASIPFLKRDRPIFYMSLLAFLLVGFQGWLGAKVVSSELAPVMVTLHMLLAIVIVFVLIYTMARSYVGDVQLVEIKKKTFINKWLIWTLILSLVQVLLGTQVREVMDVAIKELGEAGRNQWIEHLGVKFYIHRSYSILLFGLHVGLLYWLRKAASQSGIIYKLTLALLVMVIIEIATGIIMAYWSVPAFAQPLHLTLATIALGLQFVLLLLINAEVVFNKRQLFTTENINA</sequence>
<evidence type="ECO:0000256" key="3">
    <source>
        <dbReference type="ARBA" id="ARBA00022692"/>
    </source>
</evidence>
<comment type="caution">
    <text evidence="13">The sequence shown here is derived from an EMBL/GenBank/DDBJ whole genome shotgun (WGS) entry which is preliminary data.</text>
</comment>
<keyword evidence="5 12" id="KW-1133">Transmembrane helix</keyword>
<keyword evidence="9 12" id="KW-0472">Membrane</keyword>
<protein>
    <submittedName>
        <fullName evidence="13">Cytochrome c oxidase assembly protein subunit 15</fullName>
    </submittedName>
</protein>
<keyword evidence="14" id="KW-1185">Reference proteome</keyword>
<dbReference type="GO" id="GO:0016020">
    <property type="term" value="C:membrane"/>
    <property type="evidence" value="ECO:0007669"/>
    <property type="project" value="UniProtKB-SubCell"/>
</dbReference>
<dbReference type="Proteomes" id="UP000541352">
    <property type="component" value="Unassembled WGS sequence"/>
</dbReference>
<dbReference type="AlphaFoldDB" id="A0A7W5ZHE3"/>
<evidence type="ECO:0000256" key="9">
    <source>
        <dbReference type="ARBA" id="ARBA00023136"/>
    </source>
</evidence>
<dbReference type="PANTHER" id="PTHR35457">
    <property type="entry name" value="HEME A SYNTHASE"/>
    <property type="match status" value="1"/>
</dbReference>
<feature type="transmembrane region" description="Helical" evidence="12">
    <location>
        <begin position="298"/>
        <end position="318"/>
    </location>
</feature>
<dbReference type="GO" id="GO:0006784">
    <property type="term" value="P:heme A biosynthetic process"/>
    <property type="evidence" value="ECO:0007669"/>
    <property type="project" value="InterPro"/>
</dbReference>
<dbReference type="EMBL" id="JACIBY010000002">
    <property type="protein sequence ID" value="MBB3837333.1"/>
    <property type="molecule type" value="Genomic_DNA"/>
</dbReference>
<keyword evidence="10" id="KW-1015">Disulfide bond</keyword>
<keyword evidence="3 12" id="KW-0812">Transmembrane</keyword>
<evidence type="ECO:0000256" key="1">
    <source>
        <dbReference type="ARBA" id="ARBA00004141"/>
    </source>
</evidence>
<accession>A0A7W5ZHE3</accession>
<dbReference type="GO" id="GO:0016491">
    <property type="term" value="F:oxidoreductase activity"/>
    <property type="evidence" value="ECO:0007669"/>
    <property type="project" value="UniProtKB-KW"/>
</dbReference>
<proteinExistence type="predicted"/>
<evidence type="ECO:0000313" key="13">
    <source>
        <dbReference type="EMBL" id="MBB3837333.1"/>
    </source>
</evidence>
<feature type="transmembrane region" description="Helical" evidence="12">
    <location>
        <begin position="269"/>
        <end position="292"/>
    </location>
</feature>
<evidence type="ECO:0000256" key="7">
    <source>
        <dbReference type="ARBA" id="ARBA00023004"/>
    </source>
</evidence>
<feature type="transmembrane region" description="Helical" evidence="12">
    <location>
        <begin position="93"/>
        <end position="112"/>
    </location>
</feature>
<evidence type="ECO:0000256" key="5">
    <source>
        <dbReference type="ARBA" id="ARBA00022989"/>
    </source>
</evidence>
<dbReference type="InterPro" id="IPR050450">
    <property type="entry name" value="COX15/CtaA_HemeA_synthase"/>
</dbReference>
<evidence type="ECO:0000313" key="14">
    <source>
        <dbReference type="Proteomes" id="UP000541352"/>
    </source>
</evidence>
<comment type="subcellular location">
    <subcellularLocation>
        <location evidence="1">Membrane</location>
        <topology evidence="1">Multi-pass membrane protein</topology>
    </subcellularLocation>
</comment>
<comment type="pathway">
    <text evidence="11">Porphyrin-containing compound metabolism.</text>
</comment>
<dbReference type="Pfam" id="PF02628">
    <property type="entry name" value="COX15-CtaA"/>
    <property type="match status" value="1"/>
</dbReference>
<feature type="transmembrane region" description="Helical" evidence="12">
    <location>
        <begin position="119"/>
        <end position="138"/>
    </location>
</feature>
<evidence type="ECO:0000256" key="6">
    <source>
        <dbReference type="ARBA" id="ARBA00023002"/>
    </source>
</evidence>
<gene>
    <name evidence="13" type="ORF">FHS57_001327</name>
</gene>
<evidence type="ECO:0000256" key="10">
    <source>
        <dbReference type="ARBA" id="ARBA00023157"/>
    </source>
</evidence>
<keyword evidence="4" id="KW-0479">Metal-binding</keyword>
<dbReference type="GO" id="GO:0046872">
    <property type="term" value="F:metal ion binding"/>
    <property type="evidence" value="ECO:0007669"/>
    <property type="project" value="UniProtKB-KW"/>
</dbReference>
<feature type="transmembrane region" description="Helical" evidence="12">
    <location>
        <begin position="190"/>
        <end position="208"/>
    </location>
</feature>
<keyword evidence="2" id="KW-1003">Cell membrane</keyword>
<keyword evidence="6" id="KW-0560">Oxidoreductase</keyword>
<evidence type="ECO:0000256" key="12">
    <source>
        <dbReference type="SAM" id="Phobius"/>
    </source>
</evidence>
<evidence type="ECO:0000256" key="8">
    <source>
        <dbReference type="ARBA" id="ARBA00023133"/>
    </source>
</evidence>
<dbReference type="PANTHER" id="PTHR35457:SF1">
    <property type="entry name" value="HEME A SYNTHASE"/>
    <property type="match status" value="1"/>
</dbReference>
<evidence type="ECO:0000256" key="2">
    <source>
        <dbReference type="ARBA" id="ARBA00022475"/>
    </source>
</evidence>
<organism evidence="13 14">
    <name type="scientific">Runella defluvii</name>
    <dbReference type="NCBI Taxonomy" id="370973"/>
    <lineage>
        <taxon>Bacteria</taxon>
        <taxon>Pseudomonadati</taxon>
        <taxon>Bacteroidota</taxon>
        <taxon>Cytophagia</taxon>
        <taxon>Cytophagales</taxon>
        <taxon>Spirosomataceae</taxon>
        <taxon>Runella</taxon>
    </lineage>
</organism>
<feature type="transmembrane region" description="Helical" evidence="12">
    <location>
        <begin position="12"/>
        <end position="34"/>
    </location>
</feature>
<evidence type="ECO:0000256" key="11">
    <source>
        <dbReference type="ARBA" id="ARBA00023444"/>
    </source>
</evidence>
<name>A0A7W5ZHE3_9BACT</name>
<evidence type="ECO:0000256" key="4">
    <source>
        <dbReference type="ARBA" id="ARBA00022723"/>
    </source>
</evidence>